<reference evidence="2 3" key="1">
    <citation type="submission" date="2018-06" db="EMBL/GenBank/DDBJ databases">
        <title>Genomic Encyclopedia of Type Strains, Phase IV (KMG-IV): sequencing the most valuable type-strain genomes for metagenomic binning, comparative biology and taxonomic classification.</title>
        <authorList>
            <person name="Goeker M."/>
        </authorList>
    </citation>
    <scope>NUCLEOTIDE SEQUENCE [LARGE SCALE GENOMIC DNA]</scope>
    <source>
        <strain evidence="2 3">DSM 18048</strain>
    </source>
</reference>
<evidence type="ECO:0000313" key="3">
    <source>
        <dbReference type="Proteomes" id="UP000248326"/>
    </source>
</evidence>
<feature type="signal peptide" evidence="1">
    <location>
        <begin position="1"/>
        <end position="20"/>
    </location>
</feature>
<protein>
    <recommendedName>
        <fullName evidence="4">Lipoprotein</fullName>
    </recommendedName>
</protein>
<accession>A0A318S5K7</accession>
<dbReference type="AlphaFoldDB" id="A0A318S5K7"/>
<sequence>MRRHLLLVAPLLLASCDQLGALPGTPASVRIAVDTNSLDRDLSGNVVARGVGDDRTVVSYFSFKANSGVQEREVFAGTIGTTVDVCVNDAVTPKLAGVEFTLSKASHLVLLQQAGDSVRFSPDADSTPSSRASCNNIQ</sequence>
<evidence type="ECO:0000313" key="2">
    <source>
        <dbReference type="EMBL" id="PYE48949.1"/>
    </source>
</evidence>
<feature type="chain" id="PRO_5016275982" description="Lipoprotein" evidence="1">
    <location>
        <begin position="21"/>
        <end position="138"/>
    </location>
</feature>
<dbReference type="PROSITE" id="PS51257">
    <property type="entry name" value="PROKAR_LIPOPROTEIN"/>
    <property type="match status" value="1"/>
</dbReference>
<evidence type="ECO:0000256" key="1">
    <source>
        <dbReference type="SAM" id="SignalP"/>
    </source>
</evidence>
<comment type="caution">
    <text evidence="2">The sequence shown here is derived from an EMBL/GenBank/DDBJ whole genome shotgun (WGS) entry which is preliminary data.</text>
</comment>
<gene>
    <name evidence="2" type="ORF">DES52_12615</name>
</gene>
<dbReference type="Proteomes" id="UP000248326">
    <property type="component" value="Unassembled WGS sequence"/>
</dbReference>
<dbReference type="RefSeq" id="WP_110888794.1">
    <property type="nucleotide sequence ID" value="NZ_QJSX01000026.1"/>
</dbReference>
<dbReference type="EMBL" id="QJSX01000026">
    <property type="protein sequence ID" value="PYE48949.1"/>
    <property type="molecule type" value="Genomic_DNA"/>
</dbReference>
<name>A0A318S5K7_9DEIO</name>
<organism evidence="2 3">
    <name type="scientific">Deinococcus yavapaiensis KR-236</name>
    <dbReference type="NCBI Taxonomy" id="694435"/>
    <lineage>
        <taxon>Bacteria</taxon>
        <taxon>Thermotogati</taxon>
        <taxon>Deinococcota</taxon>
        <taxon>Deinococci</taxon>
        <taxon>Deinococcales</taxon>
        <taxon>Deinococcaceae</taxon>
        <taxon>Deinococcus</taxon>
    </lineage>
</organism>
<keyword evidence="3" id="KW-1185">Reference proteome</keyword>
<keyword evidence="1" id="KW-0732">Signal</keyword>
<evidence type="ECO:0008006" key="4">
    <source>
        <dbReference type="Google" id="ProtNLM"/>
    </source>
</evidence>
<proteinExistence type="predicted"/>